<organism evidence="2 3">
    <name type="scientific">Protea cynaroides</name>
    <dbReference type="NCBI Taxonomy" id="273540"/>
    <lineage>
        <taxon>Eukaryota</taxon>
        <taxon>Viridiplantae</taxon>
        <taxon>Streptophyta</taxon>
        <taxon>Embryophyta</taxon>
        <taxon>Tracheophyta</taxon>
        <taxon>Spermatophyta</taxon>
        <taxon>Magnoliopsida</taxon>
        <taxon>Proteales</taxon>
        <taxon>Proteaceae</taxon>
        <taxon>Protea</taxon>
    </lineage>
</organism>
<gene>
    <name evidence="2" type="ORF">NE237_029848</name>
</gene>
<dbReference type="AlphaFoldDB" id="A0A9Q0GRX6"/>
<keyword evidence="1" id="KW-0812">Transmembrane</keyword>
<protein>
    <submittedName>
        <fullName evidence="2">Uncharacterized protein</fullName>
    </submittedName>
</protein>
<dbReference type="PANTHER" id="PTHR37706:SF2">
    <property type="entry name" value="TRANSMEMBRANE PROTEIN"/>
    <property type="match status" value="1"/>
</dbReference>
<keyword evidence="1" id="KW-1133">Transmembrane helix</keyword>
<feature type="transmembrane region" description="Helical" evidence="1">
    <location>
        <begin position="103"/>
        <end position="122"/>
    </location>
</feature>
<reference evidence="2" key="1">
    <citation type="journal article" date="2023" name="Plant J.">
        <title>The genome of the king protea, Protea cynaroides.</title>
        <authorList>
            <person name="Chang J."/>
            <person name="Duong T.A."/>
            <person name="Schoeman C."/>
            <person name="Ma X."/>
            <person name="Roodt D."/>
            <person name="Barker N."/>
            <person name="Li Z."/>
            <person name="Van de Peer Y."/>
            <person name="Mizrachi E."/>
        </authorList>
    </citation>
    <scope>NUCLEOTIDE SEQUENCE</scope>
    <source>
        <tissue evidence="2">Young leaves</tissue>
    </source>
</reference>
<dbReference type="EMBL" id="JAMYWD010000012">
    <property type="protein sequence ID" value="KAJ4953016.1"/>
    <property type="molecule type" value="Genomic_DNA"/>
</dbReference>
<accession>A0A9Q0GRX6</accession>
<keyword evidence="1" id="KW-0472">Membrane</keyword>
<evidence type="ECO:0000256" key="1">
    <source>
        <dbReference type="SAM" id="Phobius"/>
    </source>
</evidence>
<dbReference type="PANTHER" id="PTHR37706">
    <property type="entry name" value="TRANSMEMBRANE PROTEIN"/>
    <property type="match status" value="1"/>
</dbReference>
<sequence>MACLPRISVYQAFPSYTDAASGFSLSRHRSLISSTLNPKFHSPCHLHLSFPGCTSQPYAFSYRRYSTNPGHPPPESEPPFDNDLMSTAGLDATFSRFQDRVQIFFAVLFWMSLFFGACAWGEKDDGTPSKGSRFRR</sequence>
<name>A0A9Q0GRX6_9MAGN</name>
<evidence type="ECO:0000313" key="2">
    <source>
        <dbReference type="EMBL" id="KAJ4953016.1"/>
    </source>
</evidence>
<comment type="caution">
    <text evidence="2">The sequence shown here is derived from an EMBL/GenBank/DDBJ whole genome shotgun (WGS) entry which is preliminary data.</text>
</comment>
<keyword evidence="3" id="KW-1185">Reference proteome</keyword>
<dbReference type="Proteomes" id="UP001141806">
    <property type="component" value="Unassembled WGS sequence"/>
</dbReference>
<proteinExistence type="predicted"/>
<dbReference type="OrthoDB" id="1899658at2759"/>
<evidence type="ECO:0000313" key="3">
    <source>
        <dbReference type="Proteomes" id="UP001141806"/>
    </source>
</evidence>